<accession>A0ABU3M639</accession>
<evidence type="ECO:0000313" key="4">
    <source>
        <dbReference type="Proteomes" id="UP001257948"/>
    </source>
</evidence>
<protein>
    <recommendedName>
        <fullName evidence="5">Integral membrane protein</fullName>
    </recommendedName>
</protein>
<feature type="transmembrane region" description="Helical" evidence="2">
    <location>
        <begin position="120"/>
        <end position="137"/>
    </location>
</feature>
<evidence type="ECO:0008006" key="5">
    <source>
        <dbReference type="Google" id="ProtNLM"/>
    </source>
</evidence>
<proteinExistence type="predicted"/>
<feature type="transmembrane region" description="Helical" evidence="2">
    <location>
        <begin position="276"/>
        <end position="296"/>
    </location>
</feature>
<feature type="transmembrane region" description="Helical" evidence="2">
    <location>
        <begin position="302"/>
        <end position="323"/>
    </location>
</feature>
<evidence type="ECO:0000313" key="3">
    <source>
        <dbReference type="EMBL" id="MDT7846960.1"/>
    </source>
</evidence>
<feature type="compositionally biased region" description="Basic and acidic residues" evidence="1">
    <location>
        <begin position="329"/>
        <end position="343"/>
    </location>
</feature>
<evidence type="ECO:0000256" key="2">
    <source>
        <dbReference type="SAM" id="Phobius"/>
    </source>
</evidence>
<feature type="transmembrane region" description="Helical" evidence="2">
    <location>
        <begin position="212"/>
        <end position="230"/>
    </location>
</feature>
<comment type="caution">
    <text evidence="3">The sequence shown here is derived from an EMBL/GenBank/DDBJ whole genome shotgun (WGS) entry which is preliminary data.</text>
</comment>
<gene>
    <name evidence="3" type="ORF">RQC66_40210</name>
</gene>
<dbReference type="Proteomes" id="UP001257948">
    <property type="component" value="Unassembled WGS sequence"/>
</dbReference>
<keyword evidence="2" id="KW-0472">Membrane</keyword>
<name>A0ABU3M639_9ACTN</name>
<feature type="transmembrane region" description="Helical" evidence="2">
    <location>
        <begin position="26"/>
        <end position="44"/>
    </location>
</feature>
<organism evidence="3 4">
    <name type="scientific">Streptomyces justiciae</name>
    <dbReference type="NCBI Taxonomy" id="2780140"/>
    <lineage>
        <taxon>Bacteria</taxon>
        <taxon>Bacillati</taxon>
        <taxon>Actinomycetota</taxon>
        <taxon>Actinomycetes</taxon>
        <taxon>Kitasatosporales</taxon>
        <taxon>Streptomycetaceae</taxon>
        <taxon>Streptomyces</taxon>
    </lineage>
</organism>
<feature type="transmembrane region" description="Helical" evidence="2">
    <location>
        <begin position="173"/>
        <end position="191"/>
    </location>
</feature>
<keyword evidence="2" id="KW-0812">Transmembrane</keyword>
<feature type="transmembrane region" description="Helical" evidence="2">
    <location>
        <begin position="236"/>
        <end position="255"/>
    </location>
</feature>
<evidence type="ECO:0000256" key="1">
    <source>
        <dbReference type="SAM" id="MobiDB-lite"/>
    </source>
</evidence>
<keyword evidence="4" id="KW-1185">Reference proteome</keyword>
<feature type="transmembrane region" description="Helical" evidence="2">
    <location>
        <begin position="91"/>
        <end position="114"/>
    </location>
</feature>
<dbReference type="RefSeq" id="WP_314207171.1">
    <property type="nucleotide sequence ID" value="NZ_JAVTLL010000041.1"/>
</dbReference>
<dbReference type="EMBL" id="JAVTLL010000041">
    <property type="protein sequence ID" value="MDT7846960.1"/>
    <property type="molecule type" value="Genomic_DNA"/>
</dbReference>
<reference evidence="4" key="1">
    <citation type="submission" date="2023-07" db="EMBL/GenBank/DDBJ databases">
        <title>Draft genome sequence of the endophytic actinobacterium Streptomyces justiciae WPN32, a potential antibiotic producer.</title>
        <authorList>
            <person name="Yasawong M."/>
            <person name="Pana W."/>
            <person name="Ganta P."/>
            <person name="Santapan N."/>
            <person name="Songngamsuk T."/>
            <person name="Phatcharaharikarn M."/>
            <person name="Kerdtoob S."/>
            <person name="Nantapong N."/>
        </authorList>
    </citation>
    <scope>NUCLEOTIDE SEQUENCE [LARGE SCALE GENOMIC DNA]</scope>
    <source>
        <strain evidence="4">WPN32</strain>
    </source>
</reference>
<keyword evidence="2" id="KW-1133">Transmembrane helix</keyword>
<feature type="transmembrane region" description="Helical" evidence="2">
    <location>
        <begin position="149"/>
        <end position="167"/>
    </location>
</feature>
<feature type="transmembrane region" description="Helical" evidence="2">
    <location>
        <begin position="50"/>
        <end position="70"/>
    </location>
</feature>
<feature type="region of interest" description="Disordered" evidence="1">
    <location>
        <begin position="328"/>
        <end position="351"/>
    </location>
</feature>
<sequence length="351" mass="35374">MDPGTGGRALVPAGVRALGAAGSRTLVAVLGAGVLLLPAALAPAPVGWSVVVALVVIIWCLLVAGAGGTARGGAVGFVRRRLGFRAARVVTGLYFAGFATGQAAVALTAGEFAARVSGDAFVWAVAALLAAATWATYRPRPLSTPVRRLRLAAVLTAAGGWWALGGAPDATASWWVLLPLLFGWVGIEGSVPGRAGLTGPGFEGSAPGRAGLTGTLLGVTAAAALYAVLLRPPAPLADLPLAPLALLSALVLALYCRTNLQATGARWHELTGRPQAEGTATAATLALVTLTLAHLAGGTTAVLLLLPGSATAAILAVVAVAAVRTLTNRPKEKSHDHDHHRPLEGAARPRR</sequence>